<organism evidence="9 10">
    <name type="scientific">Mesobacillus stamsii</name>
    <dbReference type="NCBI Taxonomy" id="225347"/>
    <lineage>
        <taxon>Bacteria</taxon>
        <taxon>Bacillati</taxon>
        <taxon>Bacillota</taxon>
        <taxon>Bacilli</taxon>
        <taxon>Bacillales</taxon>
        <taxon>Bacillaceae</taxon>
        <taxon>Mesobacillus</taxon>
    </lineage>
</organism>
<gene>
    <name evidence="9" type="ORF">J2S25_000533</name>
</gene>
<proteinExistence type="inferred from homology"/>
<dbReference type="SUPFAM" id="SSF161098">
    <property type="entry name" value="MetI-like"/>
    <property type="match status" value="1"/>
</dbReference>
<reference evidence="9 10" key="1">
    <citation type="submission" date="2023-07" db="EMBL/GenBank/DDBJ databases">
        <title>Genomic Encyclopedia of Type Strains, Phase IV (KMG-IV): sequencing the most valuable type-strain genomes for metagenomic binning, comparative biology and taxonomic classification.</title>
        <authorList>
            <person name="Goeker M."/>
        </authorList>
    </citation>
    <scope>NUCLEOTIDE SEQUENCE [LARGE SCALE GENOMIC DNA]</scope>
    <source>
        <strain evidence="9 10">DSM 19598</strain>
    </source>
</reference>
<comment type="similarity">
    <text evidence="7">Belongs to the binding-protein-dependent transport system permease family.</text>
</comment>
<dbReference type="Pfam" id="PF00528">
    <property type="entry name" value="BPD_transp_1"/>
    <property type="match status" value="1"/>
</dbReference>
<feature type="domain" description="ABC transmembrane type-1" evidence="8">
    <location>
        <begin position="72"/>
        <end position="264"/>
    </location>
</feature>
<dbReference type="Gene3D" id="1.10.3720.10">
    <property type="entry name" value="MetI-like"/>
    <property type="match status" value="1"/>
</dbReference>
<dbReference type="Proteomes" id="UP001242313">
    <property type="component" value="Unassembled WGS sequence"/>
</dbReference>
<name>A0ABU0FR18_9BACI</name>
<evidence type="ECO:0000256" key="2">
    <source>
        <dbReference type="ARBA" id="ARBA00022448"/>
    </source>
</evidence>
<keyword evidence="3" id="KW-1003">Cell membrane</keyword>
<feature type="transmembrane region" description="Helical" evidence="7">
    <location>
        <begin position="143"/>
        <end position="161"/>
    </location>
</feature>
<evidence type="ECO:0000256" key="3">
    <source>
        <dbReference type="ARBA" id="ARBA00022475"/>
    </source>
</evidence>
<keyword evidence="10" id="KW-1185">Reference proteome</keyword>
<dbReference type="InterPro" id="IPR000515">
    <property type="entry name" value="MetI-like"/>
</dbReference>
<keyword evidence="5 7" id="KW-1133">Transmembrane helix</keyword>
<keyword evidence="6 7" id="KW-0472">Membrane</keyword>
<protein>
    <submittedName>
        <fullName evidence="9">Multiple sugar transport system permease protein</fullName>
    </submittedName>
</protein>
<evidence type="ECO:0000256" key="4">
    <source>
        <dbReference type="ARBA" id="ARBA00022692"/>
    </source>
</evidence>
<keyword evidence="4 7" id="KW-0812">Transmembrane</keyword>
<evidence type="ECO:0000313" key="10">
    <source>
        <dbReference type="Proteomes" id="UP001242313"/>
    </source>
</evidence>
<evidence type="ECO:0000313" key="9">
    <source>
        <dbReference type="EMBL" id="MDQ0412353.1"/>
    </source>
</evidence>
<feature type="transmembrane region" description="Helical" evidence="7">
    <location>
        <begin position="182"/>
        <end position="204"/>
    </location>
</feature>
<comment type="subcellular location">
    <subcellularLocation>
        <location evidence="1 7">Cell membrane</location>
        <topology evidence="1 7">Multi-pass membrane protein</topology>
    </subcellularLocation>
</comment>
<dbReference type="InterPro" id="IPR035906">
    <property type="entry name" value="MetI-like_sf"/>
</dbReference>
<dbReference type="CDD" id="cd06261">
    <property type="entry name" value="TM_PBP2"/>
    <property type="match status" value="1"/>
</dbReference>
<sequence length="279" mass="31575">MYKAKMWTITGARHAALIGFSLLMAFPFLWMALSALKTNEELWNFPEVWLPAIPQWHNFLDAWNSAPFGQYIFNSAFTALVIVLVQTLNSAMIAYAFTHLEFKGKNLLFSLILATYMLPAAATYVPSYIMLADLNMLDSYKGLIFSNAASVFGIFLFRQAFLQIHREVIEAAKIDGASHWRILWKILFPLSKPSFATFGLISFVSMYNNYLWPSLIIKDEKLLLITAGLRQFFVQEGAYGIKWPLVMAASTLAVIPMLLLFIIAQKWFIKGLSDSGVKG</sequence>
<dbReference type="PANTHER" id="PTHR43744">
    <property type="entry name" value="ABC TRANSPORTER PERMEASE PROTEIN MG189-RELATED-RELATED"/>
    <property type="match status" value="1"/>
</dbReference>
<evidence type="ECO:0000256" key="6">
    <source>
        <dbReference type="ARBA" id="ARBA00023136"/>
    </source>
</evidence>
<feature type="transmembrane region" description="Helical" evidence="7">
    <location>
        <begin position="243"/>
        <end position="264"/>
    </location>
</feature>
<feature type="transmembrane region" description="Helical" evidence="7">
    <location>
        <begin position="71"/>
        <end position="95"/>
    </location>
</feature>
<dbReference type="PANTHER" id="PTHR43744:SF12">
    <property type="entry name" value="ABC TRANSPORTER PERMEASE PROTEIN MG189-RELATED"/>
    <property type="match status" value="1"/>
</dbReference>
<dbReference type="PROSITE" id="PS50928">
    <property type="entry name" value="ABC_TM1"/>
    <property type="match status" value="1"/>
</dbReference>
<dbReference type="EMBL" id="JAUSUN010000002">
    <property type="protein sequence ID" value="MDQ0412353.1"/>
    <property type="molecule type" value="Genomic_DNA"/>
</dbReference>
<evidence type="ECO:0000256" key="7">
    <source>
        <dbReference type="RuleBase" id="RU363032"/>
    </source>
</evidence>
<evidence type="ECO:0000259" key="8">
    <source>
        <dbReference type="PROSITE" id="PS50928"/>
    </source>
</evidence>
<evidence type="ECO:0000256" key="5">
    <source>
        <dbReference type="ARBA" id="ARBA00022989"/>
    </source>
</evidence>
<evidence type="ECO:0000256" key="1">
    <source>
        <dbReference type="ARBA" id="ARBA00004651"/>
    </source>
</evidence>
<dbReference type="RefSeq" id="WP_084221909.1">
    <property type="nucleotide sequence ID" value="NZ_JAUSUN010000002.1"/>
</dbReference>
<feature type="transmembrane region" description="Helical" evidence="7">
    <location>
        <begin position="107"/>
        <end position="131"/>
    </location>
</feature>
<keyword evidence="2 7" id="KW-0813">Transport</keyword>
<accession>A0ABU0FR18</accession>
<keyword evidence="9" id="KW-0762">Sugar transport</keyword>
<comment type="caution">
    <text evidence="9">The sequence shown here is derived from an EMBL/GenBank/DDBJ whole genome shotgun (WGS) entry which is preliminary data.</text>
</comment>